<dbReference type="SUPFAM" id="SSF54292">
    <property type="entry name" value="2Fe-2S ferredoxin-like"/>
    <property type="match status" value="1"/>
</dbReference>
<dbReference type="Proteomes" id="UP000609879">
    <property type="component" value="Unassembled WGS sequence"/>
</dbReference>
<dbReference type="InterPro" id="IPR012675">
    <property type="entry name" value="Beta-grasp_dom_sf"/>
</dbReference>
<evidence type="ECO:0000313" key="2">
    <source>
        <dbReference type="EMBL" id="GID72834.1"/>
    </source>
</evidence>
<name>A0ABQ3XYK6_9ACTN</name>
<gene>
    <name evidence="2" type="ORF">Ade02nite_14750</name>
</gene>
<reference evidence="2 3" key="1">
    <citation type="submission" date="2021-01" db="EMBL/GenBank/DDBJ databases">
        <title>Whole genome shotgun sequence of Actinoplanes deccanensis NBRC 13994.</title>
        <authorList>
            <person name="Komaki H."/>
            <person name="Tamura T."/>
        </authorList>
    </citation>
    <scope>NUCLEOTIDE SEQUENCE [LARGE SCALE GENOMIC DNA]</scope>
    <source>
        <strain evidence="2 3">NBRC 13994</strain>
    </source>
</reference>
<dbReference type="InterPro" id="IPR006058">
    <property type="entry name" value="2Fe2S_fd_BS"/>
</dbReference>
<proteinExistence type="predicted"/>
<protein>
    <recommendedName>
        <fullName evidence="1">2Fe-2S ferredoxin-type domain-containing protein</fullName>
    </recommendedName>
</protein>
<dbReference type="EMBL" id="BOMI01000021">
    <property type="protein sequence ID" value="GID72834.1"/>
    <property type="molecule type" value="Genomic_DNA"/>
</dbReference>
<comment type="caution">
    <text evidence="2">The sequence shown here is derived from an EMBL/GenBank/DDBJ whole genome shotgun (WGS) entry which is preliminary data.</text>
</comment>
<dbReference type="Gene3D" id="3.10.20.30">
    <property type="match status" value="1"/>
</dbReference>
<dbReference type="InterPro" id="IPR001041">
    <property type="entry name" value="2Fe-2S_ferredoxin-type"/>
</dbReference>
<sequence length="78" mass="8363">MRVTLTIDGRRQAREVDALHTLADVLCRRGCYEGTCGTCAVTVGGETVRSCLMLAVQCEGAHVRTAADPAPREAEPFV</sequence>
<dbReference type="PROSITE" id="PS00197">
    <property type="entry name" value="2FE2S_FER_1"/>
    <property type="match status" value="1"/>
</dbReference>
<dbReference type="Pfam" id="PF00111">
    <property type="entry name" value="Fer2"/>
    <property type="match status" value="1"/>
</dbReference>
<keyword evidence="3" id="KW-1185">Reference proteome</keyword>
<evidence type="ECO:0000313" key="3">
    <source>
        <dbReference type="Proteomes" id="UP000609879"/>
    </source>
</evidence>
<dbReference type="InterPro" id="IPR036010">
    <property type="entry name" value="2Fe-2S_ferredoxin-like_sf"/>
</dbReference>
<evidence type="ECO:0000259" key="1">
    <source>
        <dbReference type="Pfam" id="PF00111"/>
    </source>
</evidence>
<feature type="domain" description="2Fe-2S ferredoxin-type" evidence="1">
    <location>
        <begin position="16"/>
        <end position="51"/>
    </location>
</feature>
<organism evidence="2 3">
    <name type="scientific">Paractinoplanes deccanensis</name>
    <dbReference type="NCBI Taxonomy" id="113561"/>
    <lineage>
        <taxon>Bacteria</taxon>
        <taxon>Bacillati</taxon>
        <taxon>Actinomycetota</taxon>
        <taxon>Actinomycetes</taxon>
        <taxon>Micromonosporales</taxon>
        <taxon>Micromonosporaceae</taxon>
        <taxon>Paractinoplanes</taxon>
    </lineage>
</organism>
<accession>A0ABQ3XYK6</accession>